<dbReference type="FunFam" id="3.40.50.150:FF:000124">
    <property type="entry name" value="HEN methyltransferase 1"/>
    <property type="match status" value="1"/>
</dbReference>
<dbReference type="GeneTree" id="ENSGT00390000004798"/>
<evidence type="ECO:0000313" key="14">
    <source>
        <dbReference type="Ensembl" id="ENSABRP00000013023.1"/>
    </source>
</evidence>
<dbReference type="PANTHER" id="PTHR21404:SF3">
    <property type="entry name" value="SMALL RNA 2'-O-METHYLTRANSFERASE"/>
    <property type="match status" value="1"/>
</dbReference>
<dbReference type="GO" id="GO:0001510">
    <property type="term" value="P:RNA methylation"/>
    <property type="evidence" value="ECO:0007669"/>
    <property type="project" value="Ensembl"/>
</dbReference>
<evidence type="ECO:0000256" key="7">
    <source>
        <dbReference type="ARBA" id="ARBA00022723"/>
    </source>
</evidence>
<evidence type="ECO:0000256" key="8">
    <source>
        <dbReference type="ARBA" id="ARBA00022842"/>
    </source>
</evidence>
<evidence type="ECO:0000256" key="10">
    <source>
        <dbReference type="ARBA" id="ARBA00023158"/>
    </source>
</evidence>
<evidence type="ECO:0000256" key="12">
    <source>
        <dbReference type="ARBA" id="ARBA00035025"/>
    </source>
</evidence>
<dbReference type="InterPro" id="IPR029063">
    <property type="entry name" value="SAM-dependent_MTases_sf"/>
</dbReference>
<proteinExistence type="inferred from homology"/>
<dbReference type="EC" id="2.1.1.386" evidence="12"/>
<evidence type="ECO:0000256" key="9">
    <source>
        <dbReference type="ARBA" id="ARBA00022884"/>
    </source>
</evidence>
<comment type="cofactor">
    <cofactor evidence="1">
        <name>Mg(2+)</name>
        <dbReference type="ChEBI" id="CHEBI:18420"/>
    </cofactor>
</comment>
<dbReference type="Gene3D" id="3.40.50.150">
    <property type="entry name" value="Vaccinia Virus protein VP39"/>
    <property type="match status" value="1"/>
</dbReference>
<dbReference type="GO" id="GO:0005737">
    <property type="term" value="C:cytoplasm"/>
    <property type="evidence" value="ECO:0007669"/>
    <property type="project" value="TreeGrafter"/>
</dbReference>
<comment type="similarity">
    <text evidence="2">Belongs to the methyltransferase superfamily. HEN1 family.</text>
</comment>
<evidence type="ECO:0000256" key="5">
    <source>
        <dbReference type="ARBA" id="ARBA00022679"/>
    </source>
</evidence>
<dbReference type="GO" id="GO:0046872">
    <property type="term" value="F:metal ion binding"/>
    <property type="evidence" value="ECO:0007669"/>
    <property type="project" value="UniProtKB-KW"/>
</dbReference>
<sequence>MVEQNKLGCTHRHEIQNFQEEQCTGVIKFTPPLYKQRYQFVKDLVGKYKPKKVADLGCADCTLLWMLKSYNCIEVLAGLDICASVMKEKMHRLYPLPGDYLQPAERSLTVTLHHGSVAHEDPCMLGFDLVTCIELIEHLEESELEKFPEVVFGFMAPTMVVISTPNSEFNPLLPGVTVFRHQDHKFEWDRAQFQSWALDAAKRYDYSVEFTGVGNPPTGVEDVGFCTQIAVFVKKYPQTSEPAQSKKPTEAAYKTNCRALPVFCMFLHVVKVFKAVYPSLKDEKYLQNAVVTEVMFTAHVIKRSLLDHLVSEQENYNDDPTERKLQLQRSVNCFSEDLETLAVEKSVEPLTNGSVVYIPLRKIFSFPKVNRLCGTFEKLRELITGKVTLSSDGSAVVLNTEHENEEN</sequence>
<evidence type="ECO:0000256" key="3">
    <source>
        <dbReference type="ARBA" id="ARBA00021330"/>
    </source>
</evidence>
<evidence type="ECO:0000256" key="2">
    <source>
        <dbReference type="ARBA" id="ARBA00009026"/>
    </source>
</evidence>
<dbReference type="GO" id="GO:0034587">
    <property type="term" value="P:piRNA processing"/>
    <property type="evidence" value="ECO:0007669"/>
    <property type="project" value="Ensembl"/>
</dbReference>
<evidence type="ECO:0000256" key="6">
    <source>
        <dbReference type="ARBA" id="ARBA00022691"/>
    </source>
</evidence>
<evidence type="ECO:0000313" key="15">
    <source>
        <dbReference type="Proteomes" id="UP000694426"/>
    </source>
</evidence>
<keyword evidence="9" id="KW-0694">RNA-binding</keyword>
<dbReference type="InterPro" id="IPR026610">
    <property type="entry name" value="Hen1"/>
</dbReference>
<dbReference type="GO" id="GO:0003723">
    <property type="term" value="F:RNA binding"/>
    <property type="evidence" value="ECO:0007669"/>
    <property type="project" value="UniProtKB-KW"/>
</dbReference>
<dbReference type="GO" id="GO:0090486">
    <property type="term" value="F:small RNA 2'-O-methyltransferase activity"/>
    <property type="evidence" value="ECO:0007669"/>
    <property type="project" value="UniProtKB-EC"/>
</dbReference>
<reference evidence="14" key="1">
    <citation type="submission" date="2025-08" db="UniProtKB">
        <authorList>
            <consortium name="Ensembl"/>
        </authorList>
    </citation>
    <scope>IDENTIFICATION</scope>
</reference>
<dbReference type="Proteomes" id="UP000694426">
    <property type="component" value="Unplaced"/>
</dbReference>
<protein>
    <recommendedName>
        <fullName evidence="3">Small RNA 2'-O-methyltransferase</fullName>
        <ecNumber evidence="12">2.1.1.386</ecNumber>
    </recommendedName>
    <alternativeName>
        <fullName evidence="11">HEN1 methyltransferase homolog 1</fullName>
    </alternativeName>
</protein>
<evidence type="ECO:0000256" key="13">
    <source>
        <dbReference type="ARBA" id="ARBA00048418"/>
    </source>
</evidence>
<accession>A0A8B9C3N6</accession>
<dbReference type="Ensembl" id="ENSABRT00000018636.1">
    <property type="protein sequence ID" value="ENSABRP00000013023.1"/>
    <property type="gene ID" value="ENSABRG00000011630.1"/>
</dbReference>
<dbReference type="PANTHER" id="PTHR21404">
    <property type="entry name" value="HEN1"/>
    <property type="match status" value="1"/>
</dbReference>
<keyword evidence="5" id="KW-0808">Transferase</keyword>
<dbReference type="GO" id="GO:0005634">
    <property type="term" value="C:nucleus"/>
    <property type="evidence" value="ECO:0007669"/>
    <property type="project" value="TreeGrafter"/>
</dbReference>
<organism evidence="14 15">
    <name type="scientific">Anser brachyrhynchus</name>
    <name type="common">Pink-footed goose</name>
    <dbReference type="NCBI Taxonomy" id="132585"/>
    <lineage>
        <taxon>Eukaryota</taxon>
        <taxon>Metazoa</taxon>
        <taxon>Chordata</taxon>
        <taxon>Craniata</taxon>
        <taxon>Vertebrata</taxon>
        <taxon>Euteleostomi</taxon>
        <taxon>Archelosauria</taxon>
        <taxon>Archosauria</taxon>
        <taxon>Dinosauria</taxon>
        <taxon>Saurischia</taxon>
        <taxon>Theropoda</taxon>
        <taxon>Coelurosauria</taxon>
        <taxon>Aves</taxon>
        <taxon>Neognathae</taxon>
        <taxon>Galloanserae</taxon>
        <taxon>Anseriformes</taxon>
        <taxon>Anatidae</taxon>
        <taxon>Anserinae</taxon>
        <taxon>Anser</taxon>
    </lineage>
</organism>
<keyword evidence="7" id="KW-0479">Metal-binding</keyword>
<dbReference type="GO" id="GO:0030422">
    <property type="term" value="P:siRNA processing"/>
    <property type="evidence" value="ECO:0007669"/>
    <property type="project" value="TreeGrafter"/>
</dbReference>
<keyword evidence="4" id="KW-0489">Methyltransferase</keyword>
<keyword evidence="6" id="KW-0949">S-adenosyl-L-methionine</keyword>
<name>A0A8B9C3N6_9AVES</name>
<keyword evidence="8" id="KW-0460">Magnesium</keyword>
<comment type="catalytic activity">
    <reaction evidence="13">
        <text>small RNA 3'-end nucleotide + S-adenosyl-L-methionine = small RNA 3'-end 2'-O-methylnucleotide + S-adenosyl-L-homocysteine + H(+)</text>
        <dbReference type="Rhea" id="RHEA:37887"/>
        <dbReference type="Rhea" id="RHEA-COMP:10415"/>
        <dbReference type="Rhea" id="RHEA-COMP:10416"/>
        <dbReference type="ChEBI" id="CHEBI:15378"/>
        <dbReference type="ChEBI" id="CHEBI:57856"/>
        <dbReference type="ChEBI" id="CHEBI:59789"/>
        <dbReference type="ChEBI" id="CHEBI:74896"/>
        <dbReference type="ChEBI" id="CHEBI:74898"/>
        <dbReference type="EC" id="2.1.1.386"/>
    </reaction>
</comment>
<gene>
    <name evidence="14" type="primary">HENMT1</name>
</gene>
<evidence type="ECO:0000256" key="1">
    <source>
        <dbReference type="ARBA" id="ARBA00001946"/>
    </source>
</evidence>
<dbReference type="AlphaFoldDB" id="A0A8B9C3N6"/>
<dbReference type="SUPFAM" id="SSF53335">
    <property type="entry name" value="S-adenosyl-L-methionine-dependent methyltransferases"/>
    <property type="match status" value="1"/>
</dbReference>
<reference evidence="14" key="2">
    <citation type="submission" date="2025-09" db="UniProtKB">
        <authorList>
            <consortium name="Ensembl"/>
        </authorList>
    </citation>
    <scope>IDENTIFICATION</scope>
</reference>
<evidence type="ECO:0000256" key="4">
    <source>
        <dbReference type="ARBA" id="ARBA00022603"/>
    </source>
</evidence>
<keyword evidence="10" id="KW-0943">RNA-mediated gene silencing</keyword>
<evidence type="ECO:0000256" key="11">
    <source>
        <dbReference type="ARBA" id="ARBA00029981"/>
    </source>
</evidence>
<keyword evidence="15" id="KW-1185">Reference proteome</keyword>